<dbReference type="GO" id="GO:0004519">
    <property type="term" value="F:endonuclease activity"/>
    <property type="evidence" value="ECO:0007669"/>
    <property type="project" value="UniProtKB-UniRule"/>
</dbReference>
<evidence type="ECO:0000313" key="4">
    <source>
        <dbReference type="EMBL" id="ACY75888.1"/>
    </source>
</evidence>
<keyword evidence="1" id="KW-0255">Endonuclease</keyword>
<name>Q58MZ2_BPPRM</name>
<dbReference type="KEGG" id="vg:3294416"/>
<reference evidence="3 5" key="3">
    <citation type="journal article" date="2010" name="Environ. Microbiol.">
        <title>Genomic analysis of oceanic cyanobacterial myoviruses compared with T4-like myoviruses from diverse hosts and environments.</title>
        <authorList>
            <person name="Sullivan M.B."/>
            <person name="Huang K.H."/>
            <person name="Ignacio-Espinoza J.C."/>
            <person name="Berlin A.M."/>
            <person name="Kelly L."/>
            <person name="Weigele P.R."/>
            <person name="DeFrancesco A.S."/>
            <person name="Kern S.E."/>
            <person name="Thompson L.R."/>
            <person name="Young S."/>
            <person name="Yandava C."/>
            <person name="Fu R."/>
            <person name="Krastins B."/>
            <person name="Chase M."/>
            <person name="Sarracino D."/>
            <person name="Osburne M.S."/>
            <person name="Henn M.R."/>
            <person name="Chisholm S.W."/>
        </authorList>
    </citation>
    <scope>NUCLEOTIDE SEQUENCE [LARGE SCALE GENOMIC DNA]</scope>
</reference>
<dbReference type="Gene3D" id="3.40.91.30">
    <property type="match status" value="1"/>
</dbReference>
<dbReference type="GO" id="GO:0004527">
    <property type="term" value="F:exonuclease activity"/>
    <property type="evidence" value="ECO:0007669"/>
    <property type="project" value="UniProtKB-UniRule"/>
</dbReference>
<dbReference type="InterPro" id="IPR046390">
    <property type="entry name" value="NUCL_HEAD_T4"/>
</dbReference>
<evidence type="ECO:0000259" key="2">
    <source>
        <dbReference type="Pfam" id="PF08722"/>
    </source>
</evidence>
<accession>Q58MZ2</accession>
<comment type="similarity">
    <text evidence="1">Belongs to the Caudovirales head completion nuclease family.</text>
</comment>
<keyword evidence="1" id="KW-0378">Hydrolase</keyword>
<dbReference type="Proteomes" id="UP000000991">
    <property type="component" value="Segment"/>
</dbReference>
<dbReference type="InterPro" id="IPR014833">
    <property type="entry name" value="TnsA_N"/>
</dbReference>
<dbReference type="EC" id="3.1.-.-" evidence="1"/>
<keyword evidence="5" id="KW-1185">Reference proteome</keyword>
<feature type="domain" description="TnsA endonuclease N-terminal" evidence="2">
    <location>
        <begin position="39"/>
        <end position="139"/>
    </location>
</feature>
<evidence type="ECO:0000256" key="1">
    <source>
        <dbReference type="HAMAP-Rule" id="MF_04160"/>
    </source>
</evidence>
<feature type="active site" evidence="1">
    <location>
        <position position="29"/>
    </location>
</feature>
<comment type="function">
    <text evidence="1">During phage morphogenesis, plays an essential role in the head-tail joining step. The associated nuclease activity is essential for morphogenesis, possibly by cleaving packaged DNA to enable the joining of heads to tails. Displays both exo- and endonuclease activity.</text>
</comment>
<keyword evidence="1" id="KW-0269">Exonuclease</keyword>
<dbReference type="EMBL" id="AY939844">
    <property type="protein sequence ID" value="AAX44390.1"/>
    <property type="molecule type" value="Genomic_DNA"/>
</dbReference>
<dbReference type="EMBL" id="GU071092">
    <property type="protein sequence ID" value="ACY75888.1"/>
    <property type="molecule type" value="Genomic_DNA"/>
</dbReference>
<dbReference type="Proteomes" id="UP000013923">
    <property type="component" value="Genome"/>
</dbReference>
<evidence type="ECO:0000313" key="6">
    <source>
        <dbReference type="Proteomes" id="UP000013923"/>
    </source>
</evidence>
<evidence type="ECO:0000313" key="3">
    <source>
        <dbReference type="EMBL" id="AAX44390.1"/>
    </source>
</evidence>
<dbReference type="Pfam" id="PF08722">
    <property type="entry name" value="Tn7_TnsA-like_N"/>
    <property type="match status" value="1"/>
</dbReference>
<feature type="active site" evidence="1">
    <location>
        <position position="88"/>
    </location>
</feature>
<feature type="active site" evidence="1">
    <location>
        <position position="68"/>
    </location>
</feature>
<sequence length="145" mass="17540">MAYKGKYYPTFPHKYKGDPTNITFRSLWERKFMVYCDKNANVLEWASEEIVIPYISPVDNRQHRYFPDFYMKVKETDGSIKKYVIEVKPLKQCSPPKKPKRQTPRYIKEAYTYATNQTKWKEAREYCADRQWEFKVITEKELGIK</sequence>
<protein>
    <recommendedName>
        <fullName evidence="1">Head completion nuclease</fullName>
        <ecNumber evidence="1">3.1.-.-</ecNumber>
    </recommendedName>
</protein>
<organismHost>
    <name type="scientific">Prochlorococcus</name>
    <dbReference type="NCBI Taxonomy" id="1218"/>
</organismHost>
<reference evidence="4 6" key="2">
    <citation type="submission" date="2009-10" db="EMBL/GenBank/DDBJ databases">
        <title>The Genome Sequence of Prochlorococcus phage P-SSM2.</title>
        <authorList>
            <consortium name="The Broad Institute Genome Sequencing Platform"/>
            <person name="Henn M.R."/>
            <person name="Sullivan M.S."/>
            <person name="Osburne M.S."/>
            <person name="Levin J."/>
            <person name="Malboeuf C."/>
            <person name="Casali M."/>
            <person name="Russ C."/>
            <person name="Lennon N."/>
            <person name="Chapman S.B."/>
            <person name="Erlich R."/>
            <person name="Young S.K."/>
            <person name="Koehrsen M."/>
            <person name="Yandava C."/>
            <person name="Zeng Q."/>
            <person name="Alvarado L."/>
            <person name="Anderson S."/>
            <person name="Berlin A."/>
            <person name="Borenstein D."/>
            <person name="Chen Z."/>
            <person name="Engels R."/>
            <person name="Freedman E."/>
            <person name="Gellesch M."/>
            <person name="Goldberg J."/>
            <person name="Green L."/>
            <person name="Griggs A."/>
            <person name="Gujja S."/>
            <person name="Heilman E.R."/>
            <person name="Heiman D."/>
            <person name="Hepburn T."/>
            <person name="Howarth C."/>
            <person name="Jen D."/>
            <person name="Larson L."/>
            <person name="Lewis B."/>
            <person name="Mehta T."/>
            <person name="Park D."/>
            <person name="Pearson M."/>
            <person name="Richards J."/>
            <person name="Rizzolo K."/>
            <person name="Roberts A."/>
            <person name="Ryan E."/>
            <person name="Saif S."/>
            <person name="Shea T."/>
            <person name="Shenoy N."/>
            <person name="Sisk P."/>
            <person name="Stolte C."/>
            <person name="Sykes S."/>
            <person name="Walk T."/>
            <person name="White J."/>
            <person name="Yu Q."/>
            <person name="Coleman M.L."/>
            <person name="Huang K.H."/>
            <person name="Weigele P.R."/>
            <person name="DeFrancesco A.S."/>
            <person name="Kern S.E."/>
            <person name="Thompson L.R."/>
            <person name="Fu R."/>
            <person name="Hombeck B."/>
            <person name="Chisholm S.W."/>
            <person name="Haas B."/>
            <person name="Nusbaum C."/>
            <person name="Birren B."/>
        </authorList>
    </citation>
    <scope>NUCLEOTIDE SEQUENCE [LARGE SCALE GENOMIC DNA]</scope>
    <source>
        <strain evidence="4">P-SSM2</strain>
    </source>
</reference>
<proteinExistence type="inferred from homology"/>
<reference evidence="3 5" key="1">
    <citation type="journal article" date="2005" name="PLoS Biol.">
        <title>Three Prochlorococcus cyanophage genomes: signature features and ecological interpretations.</title>
        <authorList>
            <person name="Sullivan M.B."/>
            <person name="Coleman M.L."/>
            <person name="Weigele P."/>
            <person name="Rohwer F."/>
            <person name="Chisholm S.W."/>
        </authorList>
    </citation>
    <scope>NUCLEOTIDE SEQUENCE</scope>
</reference>
<gene>
    <name evidence="3" type="primary">gp4</name>
    <name evidence="4" type="ORF">PCMG_00012</name>
    <name evidence="3" type="ORF">PSSM2_012</name>
</gene>
<dbReference type="OrthoDB" id="13184at10239"/>
<organism evidence="3 5">
    <name type="scientific">Prochlorococcus phage P-SSM2</name>
    <dbReference type="NCBI Taxonomy" id="268746"/>
    <lineage>
        <taxon>Viruses</taxon>
        <taxon>Duplodnaviria</taxon>
        <taxon>Heunggongvirae</taxon>
        <taxon>Uroviricota</taxon>
        <taxon>Caudoviricetes</taxon>
        <taxon>Pantevenvirales</taxon>
        <taxon>Kyanoviridae</taxon>
        <taxon>Salacisavirus</taxon>
        <taxon>Salacisavirus pssm2</taxon>
    </lineage>
</organism>
<dbReference type="GeneID" id="3294416"/>
<dbReference type="RefSeq" id="YP_214244.1">
    <property type="nucleotide sequence ID" value="NC_006883.2"/>
</dbReference>
<keyword evidence="1" id="KW-0540">Nuclease</keyword>
<evidence type="ECO:0000313" key="5">
    <source>
        <dbReference type="Proteomes" id="UP000000991"/>
    </source>
</evidence>
<dbReference type="HAMAP" id="MF_04160">
    <property type="entry name" value="NUCL_HEAD_T4"/>
    <property type="match status" value="1"/>
</dbReference>